<keyword evidence="10" id="KW-1185">Reference proteome</keyword>
<dbReference type="EMBL" id="JAMFTH010000007">
    <property type="protein sequence ID" value="MCP8900893.1"/>
    <property type="molecule type" value="Genomic_DNA"/>
</dbReference>
<sequence length="135" mass="14609">MTSRLQRRLESQEPQGIDMSPLLDVVFILLIFFIVSTVFVKETGVEVDKPQAISAQSQDQQSILLAITGNGEVMYDSANIGVAGVRGTVEQLLLGEDRPVVIQADRTVPTELLMEVIDEAKIAGAVSVNIAALKE</sequence>
<accession>A0A9X2I5B1</accession>
<comment type="subcellular location">
    <subcellularLocation>
        <location evidence="1">Cell membrane</location>
        <topology evidence="1">Single-pass membrane protein</topology>
    </subcellularLocation>
    <subcellularLocation>
        <location evidence="7">Cell membrane</location>
        <topology evidence="7">Single-pass type II membrane protein</topology>
    </subcellularLocation>
</comment>
<dbReference type="RefSeq" id="WP_253969179.1">
    <property type="nucleotide sequence ID" value="NZ_JAMFTH010000007.1"/>
</dbReference>
<gene>
    <name evidence="9" type="ORF">M6D89_16430</name>
</gene>
<dbReference type="Pfam" id="PF02472">
    <property type="entry name" value="ExbD"/>
    <property type="match status" value="1"/>
</dbReference>
<keyword evidence="7" id="KW-0813">Transport</keyword>
<dbReference type="PANTHER" id="PTHR30558:SF13">
    <property type="entry name" value="BIOPOLYMER TRANSPORT PROTEIN EXBD2"/>
    <property type="match status" value="1"/>
</dbReference>
<keyword evidence="6 8" id="KW-0472">Membrane</keyword>
<keyword evidence="4 7" id="KW-0812">Transmembrane</keyword>
<dbReference type="GO" id="GO:0022857">
    <property type="term" value="F:transmembrane transporter activity"/>
    <property type="evidence" value="ECO:0007669"/>
    <property type="project" value="InterPro"/>
</dbReference>
<evidence type="ECO:0000256" key="1">
    <source>
        <dbReference type="ARBA" id="ARBA00004162"/>
    </source>
</evidence>
<evidence type="ECO:0000256" key="5">
    <source>
        <dbReference type="ARBA" id="ARBA00022989"/>
    </source>
</evidence>
<dbReference type="AlphaFoldDB" id="A0A9X2I5B1"/>
<feature type="transmembrane region" description="Helical" evidence="8">
    <location>
        <begin position="21"/>
        <end position="40"/>
    </location>
</feature>
<organism evidence="9 10">
    <name type="scientific">Gilvimarinus xylanilyticus</name>
    <dbReference type="NCBI Taxonomy" id="2944139"/>
    <lineage>
        <taxon>Bacteria</taxon>
        <taxon>Pseudomonadati</taxon>
        <taxon>Pseudomonadota</taxon>
        <taxon>Gammaproteobacteria</taxon>
        <taxon>Cellvibrionales</taxon>
        <taxon>Cellvibrionaceae</taxon>
        <taxon>Gilvimarinus</taxon>
    </lineage>
</organism>
<comment type="similarity">
    <text evidence="2 7">Belongs to the ExbD/TolR family.</text>
</comment>
<evidence type="ECO:0000256" key="3">
    <source>
        <dbReference type="ARBA" id="ARBA00022475"/>
    </source>
</evidence>
<keyword evidence="3" id="KW-1003">Cell membrane</keyword>
<dbReference type="GO" id="GO:0005886">
    <property type="term" value="C:plasma membrane"/>
    <property type="evidence" value="ECO:0007669"/>
    <property type="project" value="UniProtKB-SubCell"/>
</dbReference>
<comment type="caution">
    <text evidence="9">The sequence shown here is derived from an EMBL/GenBank/DDBJ whole genome shotgun (WGS) entry which is preliminary data.</text>
</comment>
<reference evidence="9" key="2">
    <citation type="submission" date="2023-01" db="EMBL/GenBank/DDBJ databases">
        <title>Gilvimarinus xylanilyticus HB14 isolated from Caulerpa lentillifera aquaculture base in Hainan, China.</title>
        <authorList>
            <person name="Zhang Y.-J."/>
        </authorList>
    </citation>
    <scope>NUCLEOTIDE SEQUENCE</scope>
    <source>
        <strain evidence="9">HB14</strain>
    </source>
</reference>
<keyword evidence="7" id="KW-0653">Protein transport</keyword>
<name>A0A9X2I5B1_9GAMM</name>
<evidence type="ECO:0000313" key="10">
    <source>
        <dbReference type="Proteomes" id="UP001139319"/>
    </source>
</evidence>
<dbReference type="Proteomes" id="UP001139319">
    <property type="component" value="Unassembled WGS sequence"/>
</dbReference>
<dbReference type="PANTHER" id="PTHR30558">
    <property type="entry name" value="EXBD MEMBRANE COMPONENT OF PMF-DRIVEN MACROMOLECULE IMPORT SYSTEM"/>
    <property type="match status" value="1"/>
</dbReference>
<keyword evidence="5 8" id="KW-1133">Transmembrane helix</keyword>
<evidence type="ECO:0000256" key="7">
    <source>
        <dbReference type="RuleBase" id="RU003879"/>
    </source>
</evidence>
<dbReference type="InterPro" id="IPR003400">
    <property type="entry name" value="ExbD"/>
</dbReference>
<dbReference type="GO" id="GO:0015031">
    <property type="term" value="P:protein transport"/>
    <property type="evidence" value="ECO:0007669"/>
    <property type="project" value="UniProtKB-KW"/>
</dbReference>
<evidence type="ECO:0000313" key="9">
    <source>
        <dbReference type="EMBL" id="MCP8900893.1"/>
    </source>
</evidence>
<evidence type="ECO:0000256" key="6">
    <source>
        <dbReference type="ARBA" id="ARBA00023136"/>
    </source>
</evidence>
<proteinExistence type="inferred from homology"/>
<evidence type="ECO:0000256" key="8">
    <source>
        <dbReference type="SAM" id="Phobius"/>
    </source>
</evidence>
<dbReference type="Gene3D" id="3.30.420.270">
    <property type="match status" value="1"/>
</dbReference>
<reference evidence="9" key="1">
    <citation type="submission" date="2022-05" db="EMBL/GenBank/DDBJ databases">
        <authorList>
            <person name="Sun H.-N."/>
        </authorList>
    </citation>
    <scope>NUCLEOTIDE SEQUENCE</scope>
    <source>
        <strain evidence="9">HB14</strain>
    </source>
</reference>
<evidence type="ECO:0000256" key="2">
    <source>
        <dbReference type="ARBA" id="ARBA00005811"/>
    </source>
</evidence>
<evidence type="ECO:0000256" key="4">
    <source>
        <dbReference type="ARBA" id="ARBA00022692"/>
    </source>
</evidence>
<protein>
    <submittedName>
        <fullName evidence="9">Biopolymer transporter ExbD</fullName>
    </submittedName>
</protein>